<keyword evidence="2" id="KW-0238">DNA-binding</keyword>
<feature type="domain" description="Recombinase" evidence="7">
    <location>
        <begin position="168"/>
        <end position="279"/>
    </location>
</feature>
<dbReference type="InterPro" id="IPR025827">
    <property type="entry name" value="Zn_ribbon_recom_dom"/>
</dbReference>
<dbReference type="EMBL" id="BLXX01000003">
    <property type="protein sequence ID" value="GFO59298.1"/>
    <property type="molecule type" value="Genomic_DNA"/>
</dbReference>
<dbReference type="Gene3D" id="3.90.1750.20">
    <property type="entry name" value="Putative Large Serine Recombinase, Chain B, Domain 2"/>
    <property type="match status" value="1"/>
</dbReference>
<dbReference type="Pfam" id="PF13408">
    <property type="entry name" value="Zn_ribbon_recom"/>
    <property type="match status" value="1"/>
</dbReference>
<gene>
    <name evidence="8" type="primary">ccrB</name>
    <name evidence="8" type="ORF">GMST_16230</name>
</gene>
<evidence type="ECO:0000259" key="6">
    <source>
        <dbReference type="PROSITE" id="PS51736"/>
    </source>
</evidence>
<evidence type="ECO:0000256" key="3">
    <source>
        <dbReference type="ARBA" id="ARBA00023172"/>
    </source>
</evidence>
<dbReference type="GO" id="GO:0000150">
    <property type="term" value="F:DNA strand exchange activity"/>
    <property type="evidence" value="ECO:0007669"/>
    <property type="project" value="InterPro"/>
</dbReference>
<protein>
    <submittedName>
        <fullName evidence="8">Serine recombinase</fullName>
    </submittedName>
</protein>
<dbReference type="InterPro" id="IPR006118">
    <property type="entry name" value="Recombinase_CS"/>
</dbReference>
<dbReference type="SUPFAM" id="SSF53041">
    <property type="entry name" value="Resolvase-like"/>
    <property type="match status" value="1"/>
</dbReference>
<evidence type="ECO:0000256" key="4">
    <source>
        <dbReference type="PIRSR" id="PIRSR606118-50"/>
    </source>
</evidence>
<evidence type="ECO:0000256" key="2">
    <source>
        <dbReference type="ARBA" id="ARBA00023125"/>
    </source>
</evidence>
<dbReference type="Pfam" id="PF07508">
    <property type="entry name" value="Recombinase"/>
    <property type="match status" value="1"/>
</dbReference>
<dbReference type="InterPro" id="IPR011109">
    <property type="entry name" value="DNA_bind_recombinase_dom"/>
</dbReference>
<organism evidence="8 9">
    <name type="scientific">Geomonas silvestris</name>
    <dbReference type="NCBI Taxonomy" id="2740184"/>
    <lineage>
        <taxon>Bacteria</taxon>
        <taxon>Pseudomonadati</taxon>
        <taxon>Thermodesulfobacteriota</taxon>
        <taxon>Desulfuromonadia</taxon>
        <taxon>Geobacterales</taxon>
        <taxon>Geobacteraceae</taxon>
        <taxon>Geomonas</taxon>
    </lineage>
</organism>
<dbReference type="SMART" id="SM00857">
    <property type="entry name" value="Resolvase"/>
    <property type="match status" value="1"/>
</dbReference>
<dbReference type="InterPro" id="IPR036162">
    <property type="entry name" value="Resolvase-like_N_sf"/>
</dbReference>
<dbReference type="RefSeq" id="WP_371873111.1">
    <property type="nucleotide sequence ID" value="NZ_BLXX01000003.1"/>
</dbReference>
<proteinExistence type="predicted"/>
<dbReference type="PROSITE" id="PS51736">
    <property type="entry name" value="RECOMBINASES_3"/>
    <property type="match status" value="1"/>
</dbReference>
<dbReference type="PROSITE" id="PS51737">
    <property type="entry name" value="RECOMBINASE_DNA_BIND"/>
    <property type="match status" value="1"/>
</dbReference>
<dbReference type="InterPro" id="IPR050639">
    <property type="entry name" value="SSR_resolvase"/>
</dbReference>
<feature type="active site" description="O-(5'-phospho-DNA)-serine intermediate" evidence="4 5">
    <location>
        <position position="21"/>
    </location>
</feature>
<accession>A0A6V8MH45</accession>
<dbReference type="CDD" id="cd00338">
    <property type="entry name" value="Ser_Recombinase"/>
    <property type="match status" value="1"/>
</dbReference>
<evidence type="ECO:0000313" key="8">
    <source>
        <dbReference type="EMBL" id="GFO59298.1"/>
    </source>
</evidence>
<evidence type="ECO:0000256" key="5">
    <source>
        <dbReference type="PROSITE-ProRule" id="PRU10137"/>
    </source>
</evidence>
<comment type="caution">
    <text evidence="8">The sequence shown here is derived from an EMBL/GenBank/DDBJ whole genome shotgun (WGS) entry which is preliminary data.</text>
</comment>
<sequence>MKGKNISGGSKTRAVNYVRVSSKEQKEEGFSLPAQLQLLHDYAQANGIEIVCEYVDVESAKGHGRKEFNKMLEFLDDRTNNCHTILVEKVDRLVRNLYDAGMLLEEYKAEIHFVKEHEVITPNSPSAKKLMCGFKVLMAKNVVDNLSEEVVKGMTQKAKEGMWPSQAPLGYENAVGPDKKKIIIPDPVRAPFIKAIFQWYATGMYSMSDIVKKAYNDGFRCRDNTGKVCKSLIEKILKNPIYCGEFVWKGETYKGVYEAIISKDLFDKVQDTIQGKASRPSKPLKHFFAFQGMVTCAKCGCAMVAELKKERYIYYHCTQNRGKCSGKCVREEVLDLEFLKAIEAITLDSDVVEWIVGVMRETEGDKRRYHEERLAALATQRRKVEGRLDSIYTDKLDGVITPEQFVRYSEKFKGELREIDNSIRGHQYPNHKYLDDATRLLELAQNGARLYSTQNMEEKRRVLRLVHSNSTWDEGKLVPNLRKPFDIIAVTNKAYKEKKVTFPEENDLSEFWLPNPDSNQGHGD</sequence>
<keyword evidence="9" id="KW-1185">Reference proteome</keyword>
<dbReference type="GO" id="GO:0003677">
    <property type="term" value="F:DNA binding"/>
    <property type="evidence" value="ECO:0007669"/>
    <property type="project" value="UniProtKB-KW"/>
</dbReference>
<dbReference type="GO" id="GO:0015074">
    <property type="term" value="P:DNA integration"/>
    <property type="evidence" value="ECO:0007669"/>
    <property type="project" value="UniProtKB-KW"/>
</dbReference>
<feature type="domain" description="Resolvase/invertase-type recombinase catalytic" evidence="6">
    <location>
        <begin position="13"/>
        <end position="161"/>
    </location>
</feature>
<dbReference type="Proteomes" id="UP000556026">
    <property type="component" value="Unassembled WGS sequence"/>
</dbReference>
<dbReference type="InterPro" id="IPR006119">
    <property type="entry name" value="Resolv_N"/>
</dbReference>
<reference evidence="9" key="1">
    <citation type="submission" date="2020-06" db="EMBL/GenBank/DDBJ databases">
        <title>Draft genomic sequence of Geomonas sp. Red330.</title>
        <authorList>
            <person name="Itoh H."/>
            <person name="Zhenxing X."/>
            <person name="Ushijima N."/>
            <person name="Masuda Y."/>
            <person name="Shiratori Y."/>
            <person name="Senoo K."/>
        </authorList>
    </citation>
    <scope>NUCLEOTIDE SEQUENCE [LARGE SCALE GENOMIC DNA]</scope>
    <source>
        <strain evidence="9">Red330</strain>
    </source>
</reference>
<dbReference type="PANTHER" id="PTHR30461:SF23">
    <property type="entry name" value="DNA RECOMBINASE-RELATED"/>
    <property type="match status" value="1"/>
</dbReference>
<dbReference type="PROSITE" id="PS00397">
    <property type="entry name" value="RECOMBINASES_1"/>
    <property type="match status" value="1"/>
</dbReference>
<dbReference type="InterPro" id="IPR038109">
    <property type="entry name" value="DNA_bind_recomb_sf"/>
</dbReference>
<evidence type="ECO:0000256" key="1">
    <source>
        <dbReference type="ARBA" id="ARBA00022908"/>
    </source>
</evidence>
<name>A0A6V8MH45_9BACT</name>
<dbReference type="Pfam" id="PF00239">
    <property type="entry name" value="Resolvase"/>
    <property type="match status" value="1"/>
</dbReference>
<dbReference type="AlphaFoldDB" id="A0A6V8MH45"/>
<evidence type="ECO:0000313" key="9">
    <source>
        <dbReference type="Proteomes" id="UP000556026"/>
    </source>
</evidence>
<keyword evidence="3" id="KW-0233">DNA recombination</keyword>
<dbReference type="PANTHER" id="PTHR30461">
    <property type="entry name" value="DNA-INVERTASE FROM LAMBDOID PROPHAGE"/>
    <property type="match status" value="1"/>
</dbReference>
<evidence type="ECO:0000259" key="7">
    <source>
        <dbReference type="PROSITE" id="PS51737"/>
    </source>
</evidence>
<keyword evidence="1" id="KW-0229">DNA integration</keyword>
<dbReference type="Gene3D" id="3.40.50.1390">
    <property type="entry name" value="Resolvase, N-terminal catalytic domain"/>
    <property type="match status" value="1"/>
</dbReference>